<protein>
    <submittedName>
        <fullName evidence="2">Sel1 repeat family protein</fullName>
    </submittedName>
</protein>
<dbReference type="Gene3D" id="1.25.40.10">
    <property type="entry name" value="Tetratricopeptide repeat domain"/>
    <property type="match status" value="2"/>
</dbReference>
<dbReference type="RefSeq" id="WP_209334025.1">
    <property type="nucleotide sequence ID" value="NZ_JAGIYY010000001.1"/>
</dbReference>
<keyword evidence="3" id="KW-1185">Reference proteome</keyword>
<reference evidence="2" key="1">
    <citation type="submission" date="2021-03" db="EMBL/GenBank/DDBJ databases">
        <title>Genome sequencing and assembly of Tianweitania sediminis.</title>
        <authorList>
            <person name="Chhetri G."/>
        </authorList>
    </citation>
    <scope>NUCLEOTIDE SEQUENCE</scope>
    <source>
        <strain evidence="2">Z8</strain>
    </source>
</reference>
<dbReference type="Pfam" id="PF08238">
    <property type="entry name" value="Sel1"/>
    <property type="match status" value="6"/>
</dbReference>
<dbReference type="PANTHER" id="PTHR11102">
    <property type="entry name" value="SEL-1-LIKE PROTEIN"/>
    <property type="match status" value="1"/>
</dbReference>
<gene>
    <name evidence="2" type="ORF">J5Y06_05480</name>
</gene>
<proteinExistence type="predicted"/>
<comment type="caution">
    <text evidence="2">The sequence shown here is derived from an EMBL/GenBank/DDBJ whole genome shotgun (WGS) entry which is preliminary data.</text>
</comment>
<dbReference type="SUPFAM" id="SSF81901">
    <property type="entry name" value="HCP-like"/>
    <property type="match status" value="1"/>
</dbReference>
<feature type="chain" id="PRO_5035296709" evidence="1">
    <location>
        <begin position="26"/>
        <end position="322"/>
    </location>
</feature>
<dbReference type="Proteomes" id="UP000666240">
    <property type="component" value="Unassembled WGS sequence"/>
</dbReference>
<feature type="signal peptide" evidence="1">
    <location>
        <begin position="1"/>
        <end position="25"/>
    </location>
</feature>
<evidence type="ECO:0000313" key="2">
    <source>
        <dbReference type="EMBL" id="MBP0438090.1"/>
    </source>
</evidence>
<dbReference type="InterPro" id="IPR011990">
    <property type="entry name" value="TPR-like_helical_dom_sf"/>
</dbReference>
<dbReference type="EMBL" id="JAGIYY010000001">
    <property type="protein sequence ID" value="MBP0438090.1"/>
    <property type="molecule type" value="Genomic_DNA"/>
</dbReference>
<sequence length="322" mass="34673">MVLVRFLLLSLLAGSAAYQPVPVFAADGDRPGAPSATEVMPRRFGQREADGAFGAYQRGLYVTARELAEPRAELGDPAAQTLLGEIYSRGLGVSRNESEAAKWYGRAAEQGVVEAQFQYAMMLMDGRGVARDAKQALALMEEAANAGNRLAQFNFAQMLLASAAVPDAETSKRAVDYYELAAEQKLPDAEYAMAQALATGSGGRAVDDARARIYLERAAKQGYDTAQLDYASWLIEGRGGTRDMTAGFNWMKKAAEGGNVAARGRLAKLYVDGLGVEGDPVSGAAWYLRAQRAGLRDPYMDDHLRGLTEAQLKSAEEQADKL</sequence>
<evidence type="ECO:0000313" key="3">
    <source>
        <dbReference type="Proteomes" id="UP000666240"/>
    </source>
</evidence>
<dbReference type="AlphaFoldDB" id="A0A8J7UIR4"/>
<keyword evidence="1" id="KW-0732">Signal</keyword>
<dbReference type="InterPro" id="IPR006597">
    <property type="entry name" value="Sel1-like"/>
</dbReference>
<dbReference type="SMART" id="SM00671">
    <property type="entry name" value="SEL1"/>
    <property type="match status" value="6"/>
</dbReference>
<dbReference type="InterPro" id="IPR050767">
    <property type="entry name" value="Sel1_AlgK"/>
</dbReference>
<dbReference type="PANTHER" id="PTHR11102:SF160">
    <property type="entry name" value="ERAD-ASSOCIATED E3 UBIQUITIN-PROTEIN LIGASE COMPONENT HRD3"/>
    <property type="match status" value="1"/>
</dbReference>
<organism evidence="2 3">
    <name type="scientific">Tianweitania sediminis</name>
    <dbReference type="NCBI Taxonomy" id="1502156"/>
    <lineage>
        <taxon>Bacteria</taxon>
        <taxon>Pseudomonadati</taxon>
        <taxon>Pseudomonadota</taxon>
        <taxon>Alphaproteobacteria</taxon>
        <taxon>Hyphomicrobiales</taxon>
        <taxon>Phyllobacteriaceae</taxon>
        <taxon>Tianweitania</taxon>
    </lineage>
</organism>
<name>A0A8J7UIR4_9HYPH</name>
<accession>A0A8J7UIR4</accession>
<evidence type="ECO:0000256" key="1">
    <source>
        <dbReference type="SAM" id="SignalP"/>
    </source>
</evidence>